<comment type="caution">
    <text evidence="1">The sequence shown here is derived from an EMBL/GenBank/DDBJ whole genome shotgun (WGS) entry which is preliminary data.</text>
</comment>
<gene>
    <name evidence="1" type="ORF">C8Q71DRAFT_741526</name>
</gene>
<dbReference type="RefSeq" id="XP_047782298.1">
    <property type="nucleotide sequence ID" value="XM_047922821.1"/>
</dbReference>
<sequence length="184" mass="19507">MVANRSCTPDERFSVTKVYRLPRTAYTGYGYGPCHIDTSPCVQWQSDGYGGSSESSVYVYVTVYVLPLSSTCVSVVVASGQFVSTTVNVVVSKGPVVVGAMIESVWVTTSVVITGHAGSVVVARLTRCCTAFGTAETPRTARPASAVSLNAIILSRTTDLAHARLYTARLTREPSSSQGRLGND</sequence>
<accession>A0ABQ8KQD3</accession>
<evidence type="ECO:0000313" key="1">
    <source>
        <dbReference type="EMBL" id="KAH9840832.1"/>
    </source>
</evidence>
<dbReference type="GeneID" id="72003553"/>
<dbReference type="Proteomes" id="UP000814176">
    <property type="component" value="Unassembled WGS sequence"/>
</dbReference>
<organism evidence="1 2">
    <name type="scientific">Rhodofomes roseus</name>
    <dbReference type="NCBI Taxonomy" id="34475"/>
    <lineage>
        <taxon>Eukaryota</taxon>
        <taxon>Fungi</taxon>
        <taxon>Dikarya</taxon>
        <taxon>Basidiomycota</taxon>
        <taxon>Agaricomycotina</taxon>
        <taxon>Agaricomycetes</taxon>
        <taxon>Polyporales</taxon>
        <taxon>Rhodofomes</taxon>
    </lineage>
</organism>
<dbReference type="EMBL" id="JADCUA010000004">
    <property type="protein sequence ID" value="KAH9840832.1"/>
    <property type="molecule type" value="Genomic_DNA"/>
</dbReference>
<keyword evidence="2" id="KW-1185">Reference proteome</keyword>
<name>A0ABQ8KQD3_9APHY</name>
<evidence type="ECO:0000313" key="2">
    <source>
        <dbReference type="Proteomes" id="UP000814176"/>
    </source>
</evidence>
<reference evidence="1 2" key="1">
    <citation type="journal article" date="2021" name="Environ. Microbiol.">
        <title>Gene family expansions and transcriptome signatures uncover fungal adaptations to wood decay.</title>
        <authorList>
            <person name="Hage H."/>
            <person name="Miyauchi S."/>
            <person name="Viragh M."/>
            <person name="Drula E."/>
            <person name="Min B."/>
            <person name="Chaduli D."/>
            <person name="Navarro D."/>
            <person name="Favel A."/>
            <person name="Norest M."/>
            <person name="Lesage-Meessen L."/>
            <person name="Balint B."/>
            <person name="Merenyi Z."/>
            <person name="de Eugenio L."/>
            <person name="Morin E."/>
            <person name="Martinez A.T."/>
            <person name="Baldrian P."/>
            <person name="Stursova M."/>
            <person name="Martinez M.J."/>
            <person name="Novotny C."/>
            <person name="Magnuson J.K."/>
            <person name="Spatafora J.W."/>
            <person name="Maurice S."/>
            <person name="Pangilinan J."/>
            <person name="Andreopoulos W."/>
            <person name="LaButti K."/>
            <person name="Hundley H."/>
            <person name="Na H."/>
            <person name="Kuo A."/>
            <person name="Barry K."/>
            <person name="Lipzen A."/>
            <person name="Henrissat B."/>
            <person name="Riley R."/>
            <person name="Ahrendt S."/>
            <person name="Nagy L.G."/>
            <person name="Grigoriev I.V."/>
            <person name="Martin F."/>
            <person name="Rosso M.N."/>
        </authorList>
    </citation>
    <scope>NUCLEOTIDE SEQUENCE [LARGE SCALE GENOMIC DNA]</scope>
    <source>
        <strain evidence="1 2">CIRM-BRFM 1785</strain>
    </source>
</reference>
<proteinExistence type="predicted"/>
<protein>
    <submittedName>
        <fullName evidence="1">Uncharacterized protein</fullName>
    </submittedName>
</protein>